<keyword evidence="1" id="KW-0472">Membrane</keyword>
<gene>
    <name evidence="2" type="ORF">SAMN05192534_11757</name>
</gene>
<organism evidence="2 3">
    <name type="scientific">Alteribacillus persepolensis</name>
    <dbReference type="NCBI Taxonomy" id="568899"/>
    <lineage>
        <taxon>Bacteria</taxon>
        <taxon>Bacillati</taxon>
        <taxon>Bacillota</taxon>
        <taxon>Bacilli</taxon>
        <taxon>Bacillales</taxon>
        <taxon>Bacillaceae</taxon>
        <taxon>Alteribacillus</taxon>
    </lineage>
</organism>
<feature type="transmembrane region" description="Helical" evidence="1">
    <location>
        <begin position="341"/>
        <end position="371"/>
    </location>
</feature>
<feature type="transmembrane region" description="Helical" evidence="1">
    <location>
        <begin position="50"/>
        <end position="69"/>
    </location>
</feature>
<keyword evidence="1" id="KW-1133">Transmembrane helix</keyword>
<name>A0A1G8GXC3_9BACI</name>
<accession>A0A1G8GXC3</accession>
<evidence type="ECO:0000313" key="3">
    <source>
        <dbReference type="Proteomes" id="UP000199163"/>
    </source>
</evidence>
<evidence type="ECO:0000256" key="1">
    <source>
        <dbReference type="SAM" id="Phobius"/>
    </source>
</evidence>
<keyword evidence="1" id="KW-0812">Transmembrane</keyword>
<dbReference type="RefSeq" id="WP_091274736.1">
    <property type="nucleotide sequence ID" value="NZ_FNDK01000017.1"/>
</dbReference>
<feature type="transmembrane region" description="Helical" evidence="1">
    <location>
        <begin position="240"/>
        <end position="261"/>
    </location>
</feature>
<feature type="transmembrane region" description="Helical" evidence="1">
    <location>
        <begin position="21"/>
        <end position="44"/>
    </location>
</feature>
<proteinExistence type="predicted"/>
<evidence type="ECO:0000313" key="2">
    <source>
        <dbReference type="EMBL" id="SDH99056.1"/>
    </source>
</evidence>
<protein>
    <submittedName>
        <fullName evidence="2">Uncharacterized protein</fullName>
    </submittedName>
</protein>
<dbReference type="Proteomes" id="UP000199163">
    <property type="component" value="Unassembled WGS sequence"/>
</dbReference>
<feature type="transmembrane region" description="Helical" evidence="1">
    <location>
        <begin position="309"/>
        <end position="329"/>
    </location>
</feature>
<reference evidence="2 3" key="1">
    <citation type="submission" date="2016-10" db="EMBL/GenBank/DDBJ databases">
        <authorList>
            <person name="de Groot N.N."/>
        </authorList>
    </citation>
    <scope>NUCLEOTIDE SEQUENCE [LARGE SCALE GENOMIC DNA]</scope>
    <source>
        <strain evidence="2 3">DSM 21632</strain>
    </source>
</reference>
<sequence length="375" mass="43176">MEDKSRVTFTYEIKSKSKTGLKVLAGVFLLIAAAFFVFGLSMLFSDVPGLFFLFLFVAVVLLALARYTCVHANSMQAMKQLLVFKEETIHYFYENKAADKKIDVHIPYSQVTSLYLARGHRLYSAEFFKNIMVYPILIVEWKNEADKDYIAQGMNVKKLGEVLNLVPKSIPLKAMKYDLTFCPMVLMPQVIATSELIEADRERPLDLPFRMAGRFYESPPAWEPPEQKEKKRKRERQNKWLKNGVVGFLAAFSFFVSLFMMPNWEIVDGSFRFEDTFAIDVTYIIVLLLFVYLRYTIIHRDIYPMKRVLLPIGLIGGIFLIGGVLANVLMTVSDGFMDAVFIQVFMSAVLVGVTYIIYVMGWFVWLLLYMLGIIK</sequence>
<dbReference type="EMBL" id="FNDK01000017">
    <property type="protein sequence ID" value="SDH99056.1"/>
    <property type="molecule type" value="Genomic_DNA"/>
</dbReference>
<feature type="transmembrane region" description="Helical" evidence="1">
    <location>
        <begin position="281"/>
        <end position="297"/>
    </location>
</feature>
<dbReference type="AlphaFoldDB" id="A0A1G8GXC3"/>
<keyword evidence="3" id="KW-1185">Reference proteome</keyword>